<dbReference type="EMBL" id="CP036401">
    <property type="protein sequence ID" value="QBI02991.1"/>
    <property type="molecule type" value="Genomic_DNA"/>
</dbReference>
<keyword evidence="2" id="KW-0732">Signal</keyword>
<evidence type="ECO:0000313" key="3">
    <source>
        <dbReference type="EMBL" id="GGY58053.1"/>
    </source>
</evidence>
<dbReference type="Proteomes" id="UP000628442">
    <property type="component" value="Unassembled WGS sequence"/>
</dbReference>
<dbReference type="AlphaFoldDB" id="A0A411X1Y8"/>
<dbReference type="EMBL" id="BMWV01000012">
    <property type="protein sequence ID" value="GGY58053.1"/>
    <property type="molecule type" value="Genomic_DNA"/>
</dbReference>
<evidence type="ECO:0000256" key="2">
    <source>
        <dbReference type="SAM" id="SignalP"/>
    </source>
</evidence>
<feature type="chain" id="PRO_5043792303" description="Secretion system X translation initiation factor" evidence="2">
    <location>
        <begin position="22"/>
        <end position="185"/>
    </location>
</feature>
<evidence type="ECO:0000313" key="5">
    <source>
        <dbReference type="Proteomes" id="UP000292307"/>
    </source>
</evidence>
<sequence length="185" mass="18809">MKPRHLLMGAALAIAAGLVLFGDNAPDDGVAEPVERAQVAVAAPRAAARAPAEAVAASAGNGTILRLIPRAELIGATGEDAFKGSAGVFAGQDLNPPPPPAAAPSGPPPEPPAPTAPPLPFTVLGKGVADGAWEVYLARPDRTYVARAGTVIDGMYRIDTIAPPTLTVTYLPLNQVQKLNIGVMD</sequence>
<proteinExistence type="predicted"/>
<dbReference type="Proteomes" id="UP000292307">
    <property type="component" value="Chromosome"/>
</dbReference>
<dbReference type="RefSeq" id="WP_131147099.1">
    <property type="nucleotide sequence ID" value="NZ_BMWV01000012.1"/>
</dbReference>
<reference evidence="4 5" key="2">
    <citation type="submission" date="2019-02" db="EMBL/GenBank/DDBJ databases">
        <title>Draft Genome Sequences of Six Type Strains of the Genus Massilia.</title>
        <authorList>
            <person name="Miess H."/>
            <person name="Frediansyhah A."/>
            <person name="Gross H."/>
        </authorList>
    </citation>
    <scope>NUCLEOTIDE SEQUENCE [LARGE SCALE GENOMIC DNA]</scope>
    <source>
        <strain evidence="4 5">DSM 17472</strain>
    </source>
</reference>
<evidence type="ECO:0000313" key="6">
    <source>
        <dbReference type="Proteomes" id="UP000628442"/>
    </source>
</evidence>
<keyword evidence="5" id="KW-1185">Reference proteome</keyword>
<protein>
    <recommendedName>
        <fullName evidence="7">Secretion system X translation initiation factor</fullName>
    </recommendedName>
</protein>
<name>A0A411X1Y8_9BURK</name>
<feature type="compositionally biased region" description="Pro residues" evidence="1">
    <location>
        <begin position="95"/>
        <end position="119"/>
    </location>
</feature>
<organism evidence="3 6">
    <name type="scientific">Pseudoduganella albidiflava</name>
    <dbReference type="NCBI Taxonomy" id="321983"/>
    <lineage>
        <taxon>Bacteria</taxon>
        <taxon>Pseudomonadati</taxon>
        <taxon>Pseudomonadota</taxon>
        <taxon>Betaproteobacteria</taxon>
        <taxon>Burkholderiales</taxon>
        <taxon>Oxalobacteraceae</taxon>
        <taxon>Telluria group</taxon>
        <taxon>Pseudoduganella</taxon>
    </lineage>
</organism>
<reference evidence="3" key="3">
    <citation type="submission" date="2022-12" db="EMBL/GenBank/DDBJ databases">
        <authorList>
            <person name="Sun Q."/>
            <person name="Kim S."/>
        </authorList>
    </citation>
    <scope>NUCLEOTIDE SEQUENCE</scope>
    <source>
        <strain evidence="3">KCTC 12343</strain>
    </source>
</reference>
<reference evidence="3" key="1">
    <citation type="journal article" date="2014" name="Int. J. Syst. Evol. Microbiol.">
        <title>Complete genome sequence of Corynebacterium casei LMG S-19264T (=DSM 44701T), isolated from a smear-ripened cheese.</title>
        <authorList>
            <consortium name="US DOE Joint Genome Institute (JGI-PGF)"/>
            <person name="Walter F."/>
            <person name="Albersmeier A."/>
            <person name="Kalinowski J."/>
            <person name="Ruckert C."/>
        </authorList>
    </citation>
    <scope>NUCLEOTIDE SEQUENCE</scope>
    <source>
        <strain evidence="3">KCTC 12343</strain>
    </source>
</reference>
<gene>
    <name evidence="4" type="ORF">EYF70_20715</name>
    <name evidence="3" type="ORF">GCM10007387_45700</name>
</gene>
<evidence type="ECO:0008006" key="7">
    <source>
        <dbReference type="Google" id="ProtNLM"/>
    </source>
</evidence>
<feature type="region of interest" description="Disordered" evidence="1">
    <location>
        <begin position="87"/>
        <end position="119"/>
    </location>
</feature>
<evidence type="ECO:0000313" key="4">
    <source>
        <dbReference type="EMBL" id="QBI02991.1"/>
    </source>
</evidence>
<evidence type="ECO:0000256" key="1">
    <source>
        <dbReference type="SAM" id="MobiDB-lite"/>
    </source>
</evidence>
<accession>A0A411X1Y8</accession>
<dbReference type="OrthoDB" id="8564513at2"/>
<feature type="signal peptide" evidence="2">
    <location>
        <begin position="1"/>
        <end position="21"/>
    </location>
</feature>